<dbReference type="RefSeq" id="WP_380719413.1">
    <property type="nucleotide sequence ID" value="NZ_JBHTLK010000006.1"/>
</dbReference>
<evidence type="ECO:0000313" key="1">
    <source>
        <dbReference type="EMBL" id="MFD1146056.1"/>
    </source>
</evidence>
<comment type="caution">
    <text evidence="1">The sequence shown here is derived from an EMBL/GenBank/DDBJ whole genome shotgun (WGS) entry which is preliminary data.</text>
</comment>
<keyword evidence="2" id="KW-1185">Reference proteome</keyword>
<sequence length="48" mass="5303">MTTFANTEVVKIIRSQLLPATINGPQTKIVYEPLTCTNILWAILGSNQ</sequence>
<dbReference type="EMBL" id="JBHTLK010000006">
    <property type="protein sequence ID" value="MFD1146056.1"/>
    <property type="molecule type" value="Genomic_DNA"/>
</dbReference>
<organism evidence="1 2">
    <name type="scientific">Saccharothrix hoggarensis</name>
    <dbReference type="NCBI Taxonomy" id="913853"/>
    <lineage>
        <taxon>Bacteria</taxon>
        <taxon>Bacillati</taxon>
        <taxon>Actinomycetota</taxon>
        <taxon>Actinomycetes</taxon>
        <taxon>Pseudonocardiales</taxon>
        <taxon>Pseudonocardiaceae</taxon>
        <taxon>Saccharothrix</taxon>
    </lineage>
</organism>
<gene>
    <name evidence="1" type="ORF">ACFQ3T_02835</name>
</gene>
<evidence type="ECO:0000313" key="2">
    <source>
        <dbReference type="Proteomes" id="UP001597168"/>
    </source>
</evidence>
<reference evidence="2" key="1">
    <citation type="journal article" date="2019" name="Int. J. Syst. Evol. Microbiol.">
        <title>The Global Catalogue of Microorganisms (GCM) 10K type strain sequencing project: providing services to taxonomists for standard genome sequencing and annotation.</title>
        <authorList>
            <consortium name="The Broad Institute Genomics Platform"/>
            <consortium name="The Broad Institute Genome Sequencing Center for Infectious Disease"/>
            <person name="Wu L."/>
            <person name="Ma J."/>
        </authorList>
    </citation>
    <scope>NUCLEOTIDE SEQUENCE [LARGE SCALE GENOMIC DNA]</scope>
    <source>
        <strain evidence="2">CCUG 60214</strain>
    </source>
</reference>
<dbReference type="Proteomes" id="UP001597168">
    <property type="component" value="Unassembled WGS sequence"/>
</dbReference>
<accession>A0ABW3QNI2</accession>
<protein>
    <submittedName>
        <fullName evidence="1">Uncharacterized protein</fullName>
    </submittedName>
</protein>
<name>A0ABW3QNI2_9PSEU</name>
<proteinExistence type="predicted"/>